<evidence type="ECO:0000256" key="1">
    <source>
        <dbReference type="SAM" id="Coils"/>
    </source>
</evidence>
<comment type="caution">
    <text evidence="3">The sequence shown here is derived from an EMBL/GenBank/DDBJ whole genome shotgun (WGS) entry which is preliminary data.</text>
</comment>
<dbReference type="AlphaFoldDB" id="A0A9J6CCT7"/>
<feature type="region of interest" description="Disordered" evidence="2">
    <location>
        <begin position="316"/>
        <end position="353"/>
    </location>
</feature>
<proteinExistence type="predicted"/>
<name>A0A9J6CCT7_POLVA</name>
<evidence type="ECO:0000313" key="3">
    <source>
        <dbReference type="EMBL" id="KAG5679924.1"/>
    </source>
</evidence>
<keyword evidence="1" id="KW-0175">Coiled coil</keyword>
<evidence type="ECO:0000313" key="4">
    <source>
        <dbReference type="Proteomes" id="UP001107558"/>
    </source>
</evidence>
<feature type="coiled-coil region" evidence="1">
    <location>
        <begin position="119"/>
        <end position="150"/>
    </location>
</feature>
<reference evidence="3" key="1">
    <citation type="submission" date="2021-03" db="EMBL/GenBank/DDBJ databases">
        <title>Chromosome level genome of the anhydrobiotic midge Polypedilum vanderplanki.</title>
        <authorList>
            <person name="Yoshida Y."/>
            <person name="Kikawada T."/>
            <person name="Gusev O."/>
        </authorList>
    </citation>
    <scope>NUCLEOTIDE SEQUENCE</scope>
    <source>
        <strain evidence="3">NIAS01</strain>
        <tissue evidence="3">Whole body or cell culture</tissue>
    </source>
</reference>
<evidence type="ECO:0000256" key="2">
    <source>
        <dbReference type="SAM" id="MobiDB-lite"/>
    </source>
</evidence>
<protein>
    <submittedName>
        <fullName evidence="3">Uncharacterized protein</fullName>
    </submittedName>
</protein>
<accession>A0A9J6CCT7</accession>
<feature type="region of interest" description="Disordered" evidence="2">
    <location>
        <begin position="17"/>
        <end position="60"/>
    </location>
</feature>
<feature type="compositionally biased region" description="Basic and acidic residues" evidence="2">
    <location>
        <begin position="316"/>
        <end position="326"/>
    </location>
</feature>
<keyword evidence="4" id="KW-1185">Reference proteome</keyword>
<organism evidence="3 4">
    <name type="scientific">Polypedilum vanderplanki</name>
    <name type="common">Sleeping chironomid midge</name>
    <dbReference type="NCBI Taxonomy" id="319348"/>
    <lineage>
        <taxon>Eukaryota</taxon>
        <taxon>Metazoa</taxon>
        <taxon>Ecdysozoa</taxon>
        <taxon>Arthropoda</taxon>
        <taxon>Hexapoda</taxon>
        <taxon>Insecta</taxon>
        <taxon>Pterygota</taxon>
        <taxon>Neoptera</taxon>
        <taxon>Endopterygota</taxon>
        <taxon>Diptera</taxon>
        <taxon>Nematocera</taxon>
        <taxon>Chironomoidea</taxon>
        <taxon>Chironomidae</taxon>
        <taxon>Chironominae</taxon>
        <taxon>Polypedilum</taxon>
        <taxon>Polypedilum</taxon>
    </lineage>
</organism>
<dbReference type="EMBL" id="JADBJN010000001">
    <property type="protein sequence ID" value="KAG5679924.1"/>
    <property type="molecule type" value="Genomic_DNA"/>
</dbReference>
<feature type="compositionally biased region" description="Polar residues" evidence="2">
    <location>
        <begin position="34"/>
        <end position="60"/>
    </location>
</feature>
<feature type="compositionally biased region" description="Polar residues" evidence="2">
    <location>
        <begin position="344"/>
        <end position="353"/>
    </location>
</feature>
<sequence length="353" mass="41543">MLKFEFLSIDSQIEETRSFSSNVSLDEEEYLKNEPQNSNAEIPRSSSIDCEPQTQKQNQQNEEICEVMNEKPINEQAKLDEQAQNLTWTSIKPILQRCDRQTLPSNSSIFQVRQSFNSIEKANQTAHLLRSQLKREYEKYNENFSKAIKIMLEKVTKTNYDFDDKIIQEEQQIIQKEIIIPENQLNIMATEETLENHHQEEQQQQQRDNIEIKSIPLVNNTEFLEKIFTQHEKSTEKGQNLISNRSNDINHGKFVLSQFSRYENSSDESDLKEIEECECEDSLSKSMSKKENHKSRKLIEENQIINDWLMEPLESEIRKDSEKDNSSFKGDQLLTRSKIKQRNESNLNASFYN</sequence>
<gene>
    <name evidence="3" type="ORF">PVAND_009460</name>
</gene>
<dbReference type="Proteomes" id="UP001107558">
    <property type="component" value="Chromosome 1"/>
</dbReference>